<gene>
    <name evidence="1" type="ORF">METZ01_LOCUS267151</name>
</gene>
<sequence>RNNTIFEGSGLVYEAKSDEEVLSYVSNYEIEREKSIDETLLEEFFDTHVENENMGDGVLQEYVNLIHSSIDNEVEY</sequence>
<proteinExistence type="predicted"/>
<dbReference type="EMBL" id="UINC01075777">
    <property type="protein sequence ID" value="SVC14297.1"/>
    <property type="molecule type" value="Genomic_DNA"/>
</dbReference>
<accession>A0A382JTJ7</accession>
<evidence type="ECO:0000313" key="1">
    <source>
        <dbReference type="EMBL" id="SVC14297.1"/>
    </source>
</evidence>
<organism evidence="1">
    <name type="scientific">marine metagenome</name>
    <dbReference type="NCBI Taxonomy" id="408172"/>
    <lineage>
        <taxon>unclassified sequences</taxon>
        <taxon>metagenomes</taxon>
        <taxon>ecological metagenomes</taxon>
    </lineage>
</organism>
<name>A0A382JTJ7_9ZZZZ</name>
<feature type="non-terminal residue" evidence="1">
    <location>
        <position position="1"/>
    </location>
</feature>
<dbReference type="AlphaFoldDB" id="A0A382JTJ7"/>
<protein>
    <submittedName>
        <fullName evidence="1">Uncharacterized protein</fullName>
    </submittedName>
</protein>
<reference evidence="1" key="1">
    <citation type="submission" date="2018-05" db="EMBL/GenBank/DDBJ databases">
        <authorList>
            <person name="Lanie J.A."/>
            <person name="Ng W.-L."/>
            <person name="Kazmierczak K.M."/>
            <person name="Andrzejewski T.M."/>
            <person name="Davidsen T.M."/>
            <person name="Wayne K.J."/>
            <person name="Tettelin H."/>
            <person name="Glass J.I."/>
            <person name="Rusch D."/>
            <person name="Podicherti R."/>
            <person name="Tsui H.-C.T."/>
            <person name="Winkler M.E."/>
        </authorList>
    </citation>
    <scope>NUCLEOTIDE SEQUENCE</scope>
</reference>